<dbReference type="AlphaFoldDB" id="A0A811LFB1"/>
<evidence type="ECO:0000313" key="3">
    <source>
        <dbReference type="EMBL" id="CAD5226363.1"/>
    </source>
</evidence>
<dbReference type="EMBL" id="CAJFDH010000005">
    <property type="protein sequence ID" value="CAD5226363.1"/>
    <property type="molecule type" value="Genomic_DNA"/>
</dbReference>
<protein>
    <submittedName>
        <fullName evidence="3">Uncharacterized protein</fullName>
    </submittedName>
</protein>
<dbReference type="EMBL" id="CAJFCW020000005">
    <property type="protein sequence ID" value="CAG9122063.1"/>
    <property type="molecule type" value="Genomic_DNA"/>
</dbReference>
<dbReference type="Proteomes" id="UP000614601">
    <property type="component" value="Unassembled WGS sequence"/>
</dbReference>
<keyword evidence="2" id="KW-0732">Signal</keyword>
<evidence type="ECO:0000256" key="1">
    <source>
        <dbReference type="SAM" id="MobiDB-lite"/>
    </source>
</evidence>
<comment type="caution">
    <text evidence="3">The sequence shown here is derived from an EMBL/GenBank/DDBJ whole genome shotgun (WGS) entry which is preliminary data.</text>
</comment>
<proteinExistence type="predicted"/>
<reference evidence="3" key="1">
    <citation type="submission" date="2020-09" db="EMBL/GenBank/DDBJ databases">
        <authorList>
            <person name="Kikuchi T."/>
        </authorList>
    </citation>
    <scope>NUCLEOTIDE SEQUENCE</scope>
    <source>
        <strain evidence="3">SH1</strain>
    </source>
</reference>
<accession>A0A811LFB1</accession>
<feature type="compositionally biased region" description="Polar residues" evidence="1">
    <location>
        <begin position="74"/>
        <end position="90"/>
    </location>
</feature>
<feature type="compositionally biased region" description="Low complexity" evidence="1">
    <location>
        <begin position="100"/>
        <end position="109"/>
    </location>
</feature>
<sequence length="248" mass="28164">MPEGKLFLILTTTLFLSLKAAPDLTFGRSVSPGPDSSAQFRSAVLPKIFGGQEVRTPLTVTGPYGQRQKYYKPLNNSKSGPSSNTNQNLLDPQALPVDNQDSLQSSDQDTVPLLPADQPTIPLPSNCPQSPFTKYLNLSQQEQLFQVVRDARDQNFDEASVKKVMIDYMRNTLDTVTFSKFQTENREFEKHLVLRPVDVRSTRGKREARKMWKRKPKRYIVRSQREVYDIENGADTVNEIPLHRLPVV</sequence>
<keyword evidence="4" id="KW-1185">Reference proteome</keyword>
<evidence type="ECO:0000256" key="2">
    <source>
        <dbReference type="SAM" id="SignalP"/>
    </source>
</evidence>
<gene>
    <name evidence="3" type="ORF">BOKJ2_LOCUS12040</name>
</gene>
<name>A0A811LFB1_9BILA</name>
<feature type="chain" id="PRO_5035595558" evidence="2">
    <location>
        <begin position="23"/>
        <end position="248"/>
    </location>
</feature>
<feature type="signal peptide" evidence="2">
    <location>
        <begin position="1"/>
        <end position="22"/>
    </location>
</feature>
<feature type="region of interest" description="Disordered" evidence="1">
    <location>
        <begin position="56"/>
        <end position="122"/>
    </location>
</feature>
<dbReference type="Proteomes" id="UP000783686">
    <property type="component" value="Unassembled WGS sequence"/>
</dbReference>
<dbReference type="OrthoDB" id="5817594at2759"/>
<evidence type="ECO:0000313" key="4">
    <source>
        <dbReference type="Proteomes" id="UP000614601"/>
    </source>
</evidence>
<organism evidence="3 4">
    <name type="scientific">Bursaphelenchus okinawaensis</name>
    <dbReference type="NCBI Taxonomy" id="465554"/>
    <lineage>
        <taxon>Eukaryota</taxon>
        <taxon>Metazoa</taxon>
        <taxon>Ecdysozoa</taxon>
        <taxon>Nematoda</taxon>
        <taxon>Chromadorea</taxon>
        <taxon>Rhabditida</taxon>
        <taxon>Tylenchina</taxon>
        <taxon>Tylenchomorpha</taxon>
        <taxon>Aphelenchoidea</taxon>
        <taxon>Aphelenchoididae</taxon>
        <taxon>Bursaphelenchus</taxon>
    </lineage>
</organism>